<dbReference type="InterPro" id="IPR013830">
    <property type="entry name" value="SGNH_hydro"/>
</dbReference>
<dbReference type="Proteomes" id="UP000694308">
    <property type="component" value="Unassembled WGS sequence"/>
</dbReference>
<dbReference type="GO" id="GO:0016787">
    <property type="term" value="F:hydrolase activity"/>
    <property type="evidence" value="ECO:0007669"/>
    <property type="project" value="UniProtKB-KW"/>
</dbReference>
<dbReference type="AlphaFoldDB" id="A0A949WTS9"/>
<dbReference type="CDD" id="cd01830">
    <property type="entry name" value="XynE_like"/>
    <property type="match status" value="1"/>
</dbReference>
<accession>A0A949WTS9</accession>
<protein>
    <submittedName>
        <fullName evidence="2">SGNH/GDSL hydrolase family protein</fullName>
    </submittedName>
</protein>
<gene>
    <name evidence="2" type="ORF">I6U48_27100</name>
</gene>
<keyword evidence="2" id="KW-0378">Hydrolase</keyword>
<dbReference type="PANTHER" id="PTHR43784:SF2">
    <property type="entry name" value="GDSL-LIKE LIPASE_ACYLHYDROLASE, PUTATIVE (AFU_ORTHOLOGUE AFUA_2G00820)-RELATED"/>
    <property type="match status" value="1"/>
</dbReference>
<keyword evidence="3" id="KW-1185">Reference proteome</keyword>
<dbReference type="Pfam" id="PF13472">
    <property type="entry name" value="Lipase_GDSL_2"/>
    <property type="match status" value="1"/>
</dbReference>
<evidence type="ECO:0000259" key="1">
    <source>
        <dbReference type="Pfam" id="PF13472"/>
    </source>
</evidence>
<sequence>MKKKFKNTIFLLFAILIIISYLSSCDKRVESNHWIGAWNAASTDFTLFKVKYKNQTIRTIVTSTFRGSKERIKISNEFGIGALEIGEVSFAVVNLDGSINKDLSKEVTFNGNPNVTIGKGTFVWSDPIELEIKNLDKIAVSIYIPKEVKNITGGCGGAEAYFSQEGNFINAIDTHKNFKSISENRIPKVSPFFTAIEVITSKENGSIIAFGDSITTLVWPDYLAKELNSSNIKNLSVIREAIGGNRILHNSESALHGLFGPSGVSRFEKAITDHQGAKYVIVLEGVNDIMHTGPGGPAPKSEIVSKDQIIDGFEKYIELAHKHNLKIYGATIMPFKGYEVYSDELDVKRREVNEWIRSNGKFDGIVDFDKATLDPNNPLRLLPEYDSGDHLHPNDAGGEAMAEVIDLKFFK</sequence>
<dbReference type="PANTHER" id="PTHR43784">
    <property type="entry name" value="GDSL-LIKE LIPASE/ACYLHYDROLASE, PUTATIVE (AFU_ORTHOLOGUE AFUA_2G00820)-RELATED"/>
    <property type="match status" value="1"/>
</dbReference>
<proteinExistence type="predicted"/>
<name>A0A949WTS9_9CLOT</name>
<evidence type="ECO:0000313" key="3">
    <source>
        <dbReference type="Proteomes" id="UP000694308"/>
    </source>
</evidence>
<reference evidence="2" key="1">
    <citation type="submission" date="2020-12" db="EMBL/GenBank/DDBJ databases">
        <title>Clostridium thailandense sp. nov., a novel acetogenic bacterium isolated from peat land soil in Thailand.</title>
        <authorList>
            <person name="Chaikitkaew S."/>
            <person name="Birkeland N.K."/>
        </authorList>
    </citation>
    <scope>NUCLEOTIDE SEQUENCE</scope>
    <source>
        <strain evidence="2">PL3</strain>
    </source>
</reference>
<comment type="caution">
    <text evidence="2">The sequence shown here is derived from an EMBL/GenBank/DDBJ whole genome shotgun (WGS) entry which is preliminary data.</text>
</comment>
<dbReference type="EMBL" id="JAEEGC010000186">
    <property type="protein sequence ID" value="MBV7276546.1"/>
    <property type="molecule type" value="Genomic_DNA"/>
</dbReference>
<organism evidence="2 3">
    <name type="scientific">Clostridium thailandense</name>
    <dbReference type="NCBI Taxonomy" id="2794346"/>
    <lineage>
        <taxon>Bacteria</taxon>
        <taxon>Bacillati</taxon>
        <taxon>Bacillota</taxon>
        <taxon>Clostridia</taxon>
        <taxon>Eubacteriales</taxon>
        <taxon>Clostridiaceae</taxon>
        <taxon>Clostridium</taxon>
    </lineage>
</organism>
<dbReference type="RefSeq" id="WP_218323628.1">
    <property type="nucleotide sequence ID" value="NZ_JAEEGC010000186.1"/>
</dbReference>
<dbReference type="InterPro" id="IPR053140">
    <property type="entry name" value="GDSL_Rv0518-like"/>
</dbReference>
<feature type="domain" description="SGNH hydrolase-type esterase" evidence="1">
    <location>
        <begin position="209"/>
        <end position="397"/>
    </location>
</feature>
<evidence type="ECO:0000313" key="2">
    <source>
        <dbReference type="EMBL" id="MBV7276546.1"/>
    </source>
</evidence>